<dbReference type="InterPro" id="IPR003141">
    <property type="entry name" value="Pol/His_phosphatase_N"/>
</dbReference>
<keyword evidence="11" id="KW-0227">DNA damage</keyword>
<dbReference type="GO" id="GO:0003677">
    <property type="term" value="F:DNA binding"/>
    <property type="evidence" value="ECO:0007669"/>
    <property type="project" value="InterPro"/>
</dbReference>
<dbReference type="Gene3D" id="3.30.210.10">
    <property type="entry name" value="DNA polymerase, thumb domain"/>
    <property type="match status" value="1"/>
</dbReference>
<reference evidence="25 26" key="1">
    <citation type="submission" date="2019-02" db="EMBL/GenBank/DDBJ databases">
        <title>Deep-cultivation of Planctomycetes and their phenomic and genomic characterization uncovers novel biology.</title>
        <authorList>
            <person name="Wiegand S."/>
            <person name="Jogler M."/>
            <person name="Boedeker C."/>
            <person name="Pinto D."/>
            <person name="Vollmers J."/>
            <person name="Rivas-Marin E."/>
            <person name="Kohn T."/>
            <person name="Peeters S.H."/>
            <person name="Heuer A."/>
            <person name="Rast P."/>
            <person name="Oberbeckmann S."/>
            <person name="Bunk B."/>
            <person name="Jeske O."/>
            <person name="Meyerdierks A."/>
            <person name="Storesund J.E."/>
            <person name="Kallscheuer N."/>
            <person name="Luecker S."/>
            <person name="Lage O.M."/>
            <person name="Pohl T."/>
            <person name="Merkel B.J."/>
            <person name="Hornburger P."/>
            <person name="Mueller R.-W."/>
            <person name="Bruemmer F."/>
            <person name="Labrenz M."/>
            <person name="Spormann A.M."/>
            <person name="Op den Camp H."/>
            <person name="Overmann J."/>
            <person name="Amann R."/>
            <person name="Jetten M.S.M."/>
            <person name="Mascher T."/>
            <person name="Medema M.H."/>
            <person name="Devos D.P."/>
            <person name="Kaster A.-K."/>
            <person name="Ovreas L."/>
            <person name="Rohde M."/>
            <person name="Galperin M.Y."/>
            <person name="Jogler C."/>
        </authorList>
    </citation>
    <scope>NUCLEOTIDE SEQUENCE [LARGE SCALE GENOMIC DNA]</scope>
    <source>
        <strain evidence="25 26">Pan44</strain>
    </source>
</reference>
<dbReference type="SMART" id="SM00483">
    <property type="entry name" value="POLXc"/>
    <property type="match status" value="1"/>
</dbReference>
<dbReference type="InterPro" id="IPR027421">
    <property type="entry name" value="DNA_pol_lamdba_lyase_dom_sf"/>
</dbReference>
<keyword evidence="9" id="KW-0548">Nucleotidyltransferase</keyword>
<comment type="catalytic activity">
    <reaction evidence="18">
        <text>2'-deoxyribonucleotide-(2'-deoxyribose 5'-phosphate)-2'-deoxyribonucleotide-DNA = a 3'-end 2'-deoxyribonucleotide-(2,3-dehydro-2,3-deoxyribose 5'-phosphate)-DNA + a 5'-end 5'-phospho-2'-deoxyribonucleoside-DNA + H(+)</text>
        <dbReference type="Rhea" id="RHEA:66592"/>
        <dbReference type="Rhea" id="RHEA-COMP:13180"/>
        <dbReference type="Rhea" id="RHEA-COMP:16897"/>
        <dbReference type="Rhea" id="RHEA-COMP:17067"/>
        <dbReference type="ChEBI" id="CHEBI:15378"/>
        <dbReference type="ChEBI" id="CHEBI:136412"/>
        <dbReference type="ChEBI" id="CHEBI:157695"/>
        <dbReference type="ChEBI" id="CHEBI:167181"/>
        <dbReference type="EC" id="4.2.99.18"/>
    </reaction>
</comment>
<dbReference type="PANTHER" id="PTHR36928:SF1">
    <property type="entry name" value="PHOSPHATASE YCDX-RELATED"/>
    <property type="match status" value="1"/>
</dbReference>
<comment type="catalytic activity">
    <reaction evidence="21">
        <text>DNA(n) + a 2'-deoxyribonucleoside 5'-triphosphate = DNA(n+1) + diphosphate</text>
        <dbReference type="Rhea" id="RHEA:22508"/>
        <dbReference type="Rhea" id="RHEA-COMP:17339"/>
        <dbReference type="Rhea" id="RHEA-COMP:17340"/>
        <dbReference type="ChEBI" id="CHEBI:33019"/>
        <dbReference type="ChEBI" id="CHEBI:61560"/>
        <dbReference type="ChEBI" id="CHEBI:173112"/>
        <dbReference type="EC" id="2.7.7.7"/>
    </reaction>
</comment>
<dbReference type="InterPro" id="IPR028207">
    <property type="entry name" value="DNA_pol_B_palm_palm"/>
</dbReference>
<evidence type="ECO:0000256" key="14">
    <source>
        <dbReference type="ARBA" id="ARBA00023053"/>
    </source>
</evidence>
<dbReference type="EC" id="4.2.99.18" evidence="4"/>
<dbReference type="Gene3D" id="3.20.20.140">
    <property type="entry name" value="Metal-dependent hydrolases"/>
    <property type="match status" value="1"/>
</dbReference>
<evidence type="ECO:0000256" key="3">
    <source>
        <dbReference type="ARBA" id="ARBA00012417"/>
    </source>
</evidence>
<proteinExistence type="predicted"/>
<dbReference type="EMBL" id="CP036271">
    <property type="protein sequence ID" value="QDT55731.1"/>
    <property type="molecule type" value="Genomic_DNA"/>
</dbReference>
<dbReference type="OrthoDB" id="9808747at2"/>
<comment type="catalytic activity">
    <reaction evidence="19">
        <text>a 5'-end 2'-deoxyribose-2'-deoxyribonucleotide-DNA = (2E,4S)-4-hydroxypenten-2-al-5-phosphate + a 5'-end 5'-phospho-2'-deoxyribonucleoside-DNA + H(+)</text>
        <dbReference type="Rhea" id="RHEA:76255"/>
        <dbReference type="Rhea" id="RHEA-COMP:13180"/>
        <dbReference type="Rhea" id="RHEA-COMP:18657"/>
        <dbReference type="ChEBI" id="CHEBI:15378"/>
        <dbReference type="ChEBI" id="CHEBI:136412"/>
        <dbReference type="ChEBI" id="CHEBI:195194"/>
        <dbReference type="ChEBI" id="CHEBI:195195"/>
    </reaction>
</comment>
<evidence type="ECO:0000313" key="25">
    <source>
        <dbReference type="EMBL" id="QDT55731.1"/>
    </source>
</evidence>
<dbReference type="GO" id="GO:0004527">
    <property type="term" value="F:exonuclease activity"/>
    <property type="evidence" value="ECO:0007669"/>
    <property type="project" value="UniProtKB-KW"/>
</dbReference>
<evidence type="ECO:0000256" key="18">
    <source>
        <dbReference type="ARBA" id="ARBA00044632"/>
    </source>
</evidence>
<evidence type="ECO:0000256" key="15">
    <source>
        <dbReference type="ARBA" id="ARBA00023204"/>
    </source>
</evidence>
<dbReference type="SUPFAM" id="SSF47802">
    <property type="entry name" value="DNA polymerase beta, N-terminal domain-like"/>
    <property type="match status" value="1"/>
</dbReference>
<dbReference type="InterPro" id="IPR043519">
    <property type="entry name" value="NT_sf"/>
</dbReference>
<dbReference type="GO" id="GO:0005829">
    <property type="term" value="C:cytosol"/>
    <property type="evidence" value="ECO:0007669"/>
    <property type="project" value="TreeGrafter"/>
</dbReference>
<dbReference type="Pfam" id="PF14520">
    <property type="entry name" value="HHH_5"/>
    <property type="match status" value="1"/>
</dbReference>
<keyword evidence="12" id="KW-0832">Ubl conjugation</keyword>
<evidence type="ECO:0000256" key="1">
    <source>
        <dbReference type="ARBA" id="ARBA00001946"/>
    </source>
</evidence>
<evidence type="ECO:0000256" key="20">
    <source>
        <dbReference type="ARBA" id="ARBA00045548"/>
    </source>
</evidence>
<keyword evidence="10" id="KW-0235">DNA replication</keyword>
<evidence type="ECO:0000256" key="5">
    <source>
        <dbReference type="ARBA" id="ARBA00020020"/>
    </source>
</evidence>
<evidence type="ECO:0000256" key="12">
    <source>
        <dbReference type="ARBA" id="ARBA00022843"/>
    </source>
</evidence>
<feature type="domain" description="Polymerase/histidinol phosphatase N-terminal" evidence="23">
    <location>
        <begin position="338"/>
        <end position="417"/>
    </location>
</feature>
<dbReference type="Proteomes" id="UP000315700">
    <property type="component" value="Chromosome"/>
</dbReference>
<dbReference type="SUPFAM" id="SSF81301">
    <property type="entry name" value="Nucleotidyltransferase"/>
    <property type="match status" value="1"/>
</dbReference>
<dbReference type="Pfam" id="PF02811">
    <property type="entry name" value="PHP"/>
    <property type="match status" value="1"/>
</dbReference>
<protein>
    <recommendedName>
        <fullName evidence="5">DNA polymerase beta</fullName>
        <ecNumber evidence="3">2.7.7.7</ecNumber>
        <ecNumber evidence="4">4.2.99.18</ecNumber>
    </recommendedName>
    <alternativeName>
        <fullName evidence="16">5'-deoxyribose-phosphate lyase</fullName>
    </alternativeName>
    <alternativeName>
        <fullName evidence="17">AP lyase</fullName>
    </alternativeName>
</protein>
<dbReference type="KEGG" id="ccos:Pan44_37770"/>
<dbReference type="InterPro" id="IPR003583">
    <property type="entry name" value="Hlx-hairpin-Hlx_DNA-bd_motif"/>
</dbReference>
<dbReference type="EC" id="2.7.7.7" evidence="3"/>
<keyword evidence="15" id="KW-0234">DNA repair</keyword>
<evidence type="ECO:0000259" key="22">
    <source>
        <dbReference type="SMART" id="SM00278"/>
    </source>
</evidence>
<evidence type="ECO:0000256" key="16">
    <source>
        <dbReference type="ARBA" id="ARBA00035717"/>
    </source>
</evidence>
<dbReference type="Pfam" id="PF14791">
    <property type="entry name" value="DNA_pol_B_thumb"/>
    <property type="match status" value="1"/>
</dbReference>
<dbReference type="RefSeq" id="WP_145031909.1">
    <property type="nucleotide sequence ID" value="NZ_CP036271.1"/>
</dbReference>
<comment type="cofactor">
    <cofactor evidence="1">
        <name>Mg(2+)</name>
        <dbReference type="ChEBI" id="CHEBI:18420"/>
    </cofactor>
</comment>
<keyword evidence="6" id="KW-0488">Methylation</keyword>
<dbReference type="InterPro" id="IPR002054">
    <property type="entry name" value="DNA-dir_DNA_pol_X"/>
</dbReference>
<dbReference type="SUPFAM" id="SSF158702">
    <property type="entry name" value="Sec63 N-terminal domain-like"/>
    <property type="match status" value="1"/>
</dbReference>
<dbReference type="PIRSF" id="PIRSF005047">
    <property type="entry name" value="UCP005047_YshC"/>
    <property type="match status" value="1"/>
</dbReference>
<evidence type="ECO:0000259" key="24">
    <source>
        <dbReference type="SMART" id="SM00483"/>
    </source>
</evidence>
<evidence type="ECO:0000256" key="8">
    <source>
        <dbReference type="ARBA" id="ARBA00022679"/>
    </source>
</evidence>
<keyword evidence="8" id="KW-0808">Transferase</keyword>
<dbReference type="InterPro" id="IPR022311">
    <property type="entry name" value="PolX-like"/>
</dbReference>
<dbReference type="PRINTS" id="PR00870">
    <property type="entry name" value="DNAPOLXBETA"/>
</dbReference>
<dbReference type="AlphaFoldDB" id="A0A517SHY0"/>
<dbReference type="Gene3D" id="3.30.460.10">
    <property type="entry name" value="Beta Polymerase, domain 2"/>
    <property type="match status" value="1"/>
</dbReference>
<evidence type="ECO:0000256" key="13">
    <source>
        <dbReference type="ARBA" id="ARBA00022932"/>
    </source>
</evidence>
<keyword evidence="13" id="KW-0239">DNA-directed DNA polymerase</keyword>
<dbReference type="InterPro" id="IPR010996">
    <property type="entry name" value="HHH_MUS81"/>
</dbReference>
<dbReference type="GO" id="GO:0006281">
    <property type="term" value="P:DNA repair"/>
    <property type="evidence" value="ECO:0007669"/>
    <property type="project" value="UniProtKB-KW"/>
</dbReference>
<comment type="subcellular location">
    <subcellularLocation>
        <location evidence="2">Cytoplasm</location>
    </subcellularLocation>
</comment>
<dbReference type="Pfam" id="PF14792">
    <property type="entry name" value="DNA_pol_B_palm"/>
    <property type="match status" value="1"/>
</dbReference>
<dbReference type="SUPFAM" id="SSF89550">
    <property type="entry name" value="PHP domain-like"/>
    <property type="match status" value="1"/>
</dbReference>
<keyword evidence="26" id="KW-1185">Reference proteome</keyword>
<dbReference type="GO" id="GO:0042578">
    <property type="term" value="F:phosphoric ester hydrolase activity"/>
    <property type="evidence" value="ECO:0007669"/>
    <property type="project" value="TreeGrafter"/>
</dbReference>
<sequence length="573" mass="63031">MQNGAIAAQFEELAELLEIQGANPFRVRAYRNAARAILDSTESIAAAADSIAKLREFPGIGEDLAKKIQVLVQTGSIPQLAELREQVPAGVVAMLRVPGLGPKKVFALFQEHGIRSLDELRLAAEQNRIAGIKGFGKKTQDAILKGLEVAESAGRRVYLSEAKQVAEQIAEDLRSVPGVAQLEVAGSCRRRKETCGDLDLLAEASQPDAIMDRLAGHRLVEAIIARGDTKMSVRLFKGLQLDLRVVPAESFGAALQYFTGSKEHNVVLRRRAQDMDLKLNEWGLFRGEQMVAGRTEQEVYAALGLPVFPPEIRENRTEFALAEQGPLPRLVELDDIRGDLHMHTTASDGSASILEMAEAAKSRGREYIAITDHSKRVSMANGLDAPRLLAHWKAIDEAQKSIKGIRILKGIECDILEDATLDLPDDVLEQADWVIAVLHYGLQQPREQIMKRLMCAITNPHVDIIGHPTGRLVDRRKPADIDFDVFLDACAKHRVMVEINANPARLDLDDIHAAAAKKRGIPIVISTDAHGFADMDLMQFGVFQARRAGLTRDDIANTLPVDAFLERLRQAKG</sequence>
<accession>A0A517SHY0</accession>
<dbReference type="CDD" id="cd07436">
    <property type="entry name" value="PHP_PolX"/>
    <property type="match status" value="1"/>
</dbReference>
<dbReference type="GO" id="GO:0140078">
    <property type="term" value="F:class I DNA-(apurinic or apyrimidinic site) endonuclease activity"/>
    <property type="evidence" value="ECO:0007669"/>
    <property type="project" value="UniProtKB-EC"/>
</dbReference>
<keyword evidence="25" id="KW-0378">Hydrolase</keyword>
<keyword evidence="14" id="KW-0915">Sodium</keyword>
<dbReference type="GO" id="GO:0008270">
    <property type="term" value="F:zinc ion binding"/>
    <property type="evidence" value="ECO:0007669"/>
    <property type="project" value="TreeGrafter"/>
</dbReference>
<feature type="domain" description="Helix-hairpin-helix DNA-binding motif class 1" evidence="22">
    <location>
        <begin position="52"/>
        <end position="71"/>
    </location>
</feature>
<dbReference type="CDD" id="cd00141">
    <property type="entry name" value="NT_POLXc"/>
    <property type="match status" value="1"/>
</dbReference>
<evidence type="ECO:0000256" key="4">
    <source>
        <dbReference type="ARBA" id="ARBA00012720"/>
    </source>
</evidence>
<dbReference type="PANTHER" id="PTHR36928">
    <property type="entry name" value="PHOSPHATASE YCDX-RELATED"/>
    <property type="match status" value="1"/>
</dbReference>
<dbReference type="GO" id="GO:0003887">
    <property type="term" value="F:DNA-directed DNA polymerase activity"/>
    <property type="evidence" value="ECO:0007669"/>
    <property type="project" value="UniProtKB-KW"/>
</dbReference>
<evidence type="ECO:0000256" key="17">
    <source>
        <dbReference type="ARBA" id="ARBA00035726"/>
    </source>
</evidence>
<name>A0A517SHY0_9PLAN</name>
<evidence type="ECO:0000256" key="21">
    <source>
        <dbReference type="ARBA" id="ARBA00049244"/>
    </source>
</evidence>
<dbReference type="InterPro" id="IPR004013">
    <property type="entry name" value="PHP_dom"/>
</dbReference>
<evidence type="ECO:0000256" key="11">
    <source>
        <dbReference type="ARBA" id="ARBA00022763"/>
    </source>
</evidence>
<feature type="domain" description="DNA-directed DNA polymerase X" evidence="24">
    <location>
        <begin position="1"/>
        <end position="314"/>
    </location>
</feature>
<evidence type="ECO:0000259" key="23">
    <source>
        <dbReference type="SMART" id="SM00481"/>
    </source>
</evidence>
<dbReference type="InterPro" id="IPR050243">
    <property type="entry name" value="PHP_phosphatase"/>
</dbReference>
<dbReference type="Gene3D" id="1.10.150.110">
    <property type="entry name" value="DNA polymerase beta, N-terminal domain-like"/>
    <property type="match status" value="1"/>
</dbReference>
<keyword evidence="25" id="KW-0269">Exonuclease</keyword>
<evidence type="ECO:0000256" key="7">
    <source>
        <dbReference type="ARBA" id="ARBA00022634"/>
    </source>
</evidence>
<dbReference type="InterPro" id="IPR002008">
    <property type="entry name" value="DNA_pol_X_beta-like"/>
</dbReference>
<comment type="function">
    <text evidence="20">Repair polymerase that plays a key role in base-excision repair. During this process, the damaged base is excised by specific DNA glycosylases, the DNA backbone is nicked at the abasic site by an apurinic/apyrimidic (AP) endonuclease, and POLB removes 5'-deoxyribose-phosphate from the preincised AP site acting as a 5'-deoxyribose-phosphate lyase (5'-dRP lyase); through its DNA polymerase activity, it adds one nucleotide to the 3' end of the arising single-nucleotide gap. Conducts 'gap-filling' DNA synthesis in a stepwise distributive fashion rather than in a processive fashion as for other DNA polymerases. It is also able to cleave sugar-phosphate bonds 3' to an intact AP site, acting as an AP lyase.</text>
</comment>
<dbReference type="InterPro" id="IPR047967">
    <property type="entry name" value="PolX_PHP"/>
</dbReference>
<dbReference type="NCBIfam" id="NF006375">
    <property type="entry name" value="PRK08609.1"/>
    <property type="match status" value="1"/>
</dbReference>
<evidence type="ECO:0000256" key="19">
    <source>
        <dbReference type="ARBA" id="ARBA00044678"/>
    </source>
</evidence>
<dbReference type="SMART" id="SM00481">
    <property type="entry name" value="POLIIIAc"/>
    <property type="match status" value="1"/>
</dbReference>
<dbReference type="Pfam" id="PF14716">
    <property type="entry name" value="HHH_8"/>
    <property type="match status" value="1"/>
</dbReference>
<feature type="domain" description="Helix-hairpin-helix DNA-binding motif class 1" evidence="22">
    <location>
        <begin position="92"/>
        <end position="111"/>
    </location>
</feature>
<evidence type="ECO:0000256" key="10">
    <source>
        <dbReference type="ARBA" id="ARBA00022705"/>
    </source>
</evidence>
<organism evidence="25 26">
    <name type="scientific">Caulifigura coniformis</name>
    <dbReference type="NCBI Taxonomy" id="2527983"/>
    <lineage>
        <taxon>Bacteria</taxon>
        <taxon>Pseudomonadati</taxon>
        <taxon>Planctomycetota</taxon>
        <taxon>Planctomycetia</taxon>
        <taxon>Planctomycetales</taxon>
        <taxon>Planctomycetaceae</taxon>
        <taxon>Caulifigura</taxon>
    </lineage>
</organism>
<dbReference type="InterPro" id="IPR016195">
    <property type="entry name" value="Pol/histidinol_Pase-like"/>
</dbReference>
<gene>
    <name evidence="25" type="primary">polX</name>
    <name evidence="25" type="ORF">Pan44_37770</name>
</gene>
<dbReference type="InParanoid" id="A0A517SHY0"/>
<feature type="domain" description="Helix-hairpin-helix DNA-binding motif class 1" evidence="22">
    <location>
        <begin position="127"/>
        <end position="146"/>
    </location>
</feature>
<evidence type="ECO:0000256" key="9">
    <source>
        <dbReference type="ARBA" id="ARBA00022695"/>
    </source>
</evidence>
<keyword evidence="7" id="KW-0237">DNA synthesis</keyword>
<keyword evidence="25" id="KW-0540">Nuclease</keyword>
<dbReference type="InterPro" id="IPR029398">
    <property type="entry name" value="PolB_thumb"/>
</dbReference>
<dbReference type="Gene3D" id="1.10.150.20">
    <property type="entry name" value="5' to 3' exonuclease, C-terminal subdomain"/>
    <property type="match status" value="1"/>
</dbReference>
<dbReference type="SMART" id="SM00278">
    <property type="entry name" value="HhH1"/>
    <property type="match status" value="3"/>
</dbReference>
<evidence type="ECO:0000313" key="26">
    <source>
        <dbReference type="Proteomes" id="UP000315700"/>
    </source>
</evidence>
<evidence type="ECO:0000256" key="6">
    <source>
        <dbReference type="ARBA" id="ARBA00022481"/>
    </source>
</evidence>
<evidence type="ECO:0000256" key="2">
    <source>
        <dbReference type="ARBA" id="ARBA00004496"/>
    </source>
</evidence>
<dbReference type="InterPro" id="IPR037160">
    <property type="entry name" value="DNA_Pol_thumb_sf"/>
</dbReference>